<evidence type="ECO:0000313" key="2">
    <source>
        <dbReference type="Proteomes" id="UP000236990"/>
    </source>
</evidence>
<dbReference type="Proteomes" id="UP000236990">
    <property type="component" value="Unassembled WGS sequence"/>
</dbReference>
<protein>
    <submittedName>
        <fullName evidence="1">Rhamnulokinase</fullName>
        <ecNumber evidence="1">2.7.1.5</ecNumber>
    </submittedName>
</protein>
<comment type="caution">
    <text evidence="1">The sequence shown here is derived from an EMBL/GenBank/DDBJ whole genome shotgun (WGS) entry which is preliminary data.</text>
</comment>
<proteinExistence type="predicted"/>
<keyword evidence="1" id="KW-0418">Kinase</keyword>
<name>A0A2S3UAI3_LACPN</name>
<dbReference type="EMBL" id="NKCZ01000043">
    <property type="protein sequence ID" value="POD89104.1"/>
    <property type="molecule type" value="Genomic_DNA"/>
</dbReference>
<gene>
    <name evidence="1" type="primary">rhaB</name>
    <name evidence="1" type="ORF">S101258_00165</name>
</gene>
<accession>A0A2S3UAI3</accession>
<sequence length="55" mass="6449">MVQMIASDEVENISAGRRLIAESFDLKRYLPETNKYGDILKEYQQFLTHKAKEMV</sequence>
<dbReference type="EC" id="2.7.1.5" evidence="1"/>
<dbReference type="AlphaFoldDB" id="A0A2S3UAI3"/>
<evidence type="ECO:0000313" key="1">
    <source>
        <dbReference type="EMBL" id="POD89104.1"/>
    </source>
</evidence>
<organism evidence="1 2">
    <name type="scientific">Lactiplantibacillus plantarum subsp. plantarum</name>
    <dbReference type="NCBI Taxonomy" id="337330"/>
    <lineage>
        <taxon>Bacteria</taxon>
        <taxon>Bacillati</taxon>
        <taxon>Bacillota</taxon>
        <taxon>Bacilli</taxon>
        <taxon>Lactobacillales</taxon>
        <taxon>Lactobacillaceae</taxon>
        <taxon>Lactiplantibacillus</taxon>
    </lineage>
</organism>
<keyword evidence="1" id="KW-0808">Transferase</keyword>
<dbReference type="GO" id="GO:0008993">
    <property type="term" value="F:rhamnulokinase activity"/>
    <property type="evidence" value="ECO:0007669"/>
    <property type="project" value="UniProtKB-EC"/>
</dbReference>
<dbReference type="Gene3D" id="3.30.420.40">
    <property type="match status" value="1"/>
</dbReference>
<reference evidence="1 2" key="1">
    <citation type="submission" date="2017-06" db="EMBL/GenBank/DDBJ databases">
        <title>Genome sequence of Lactobacillus plantarum subsp. plantarum strain SRCM101258.</title>
        <authorList>
            <person name="Cho S.H."/>
        </authorList>
    </citation>
    <scope>NUCLEOTIDE SEQUENCE [LARGE SCALE GENOMIC DNA]</scope>
    <source>
        <strain evidence="1 2">SRCM101258</strain>
    </source>
</reference>